<proteinExistence type="predicted"/>
<keyword evidence="1" id="KW-0732">Signal</keyword>
<dbReference type="EMBL" id="JBHUPG010000019">
    <property type="protein sequence ID" value="MFD2912280.1"/>
    <property type="molecule type" value="Genomic_DNA"/>
</dbReference>
<name>A0ABW5ZI97_9BACL</name>
<dbReference type="InterPro" id="IPR012640">
    <property type="entry name" value="Membr_lipoprot_lipid_attach_CS"/>
</dbReference>
<evidence type="ECO:0000313" key="3">
    <source>
        <dbReference type="Proteomes" id="UP001597561"/>
    </source>
</evidence>
<reference evidence="3" key="1">
    <citation type="journal article" date="2019" name="Int. J. Syst. Evol. Microbiol.">
        <title>The Global Catalogue of Microorganisms (GCM) 10K type strain sequencing project: providing services to taxonomists for standard genome sequencing and annotation.</title>
        <authorList>
            <consortium name="The Broad Institute Genomics Platform"/>
            <consortium name="The Broad Institute Genome Sequencing Center for Infectious Disease"/>
            <person name="Wu L."/>
            <person name="Ma J."/>
        </authorList>
    </citation>
    <scope>NUCLEOTIDE SEQUENCE [LARGE SCALE GENOMIC DNA]</scope>
    <source>
        <strain evidence="3">KCTC 13528</strain>
    </source>
</reference>
<organism evidence="2 3">
    <name type="scientific">Jeotgalibacillus terrae</name>
    <dbReference type="NCBI Taxonomy" id="587735"/>
    <lineage>
        <taxon>Bacteria</taxon>
        <taxon>Bacillati</taxon>
        <taxon>Bacillota</taxon>
        <taxon>Bacilli</taxon>
        <taxon>Bacillales</taxon>
        <taxon>Caryophanaceae</taxon>
        <taxon>Jeotgalibacillus</taxon>
    </lineage>
</organism>
<dbReference type="PROSITE" id="PS51257">
    <property type="entry name" value="PROKAR_LIPOPROTEIN"/>
    <property type="match status" value="1"/>
</dbReference>
<sequence length="43" mass="4897">MKKFLLLTIAAALLAGCSFEIKEADEEQEDAKTFEIFTEENEE</sequence>
<keyword evidence="3" id="KW-1185">Reference proteome</keyword>
<dbReference type="Proteomes" id="UP001597561">
    <property type="component" value="Unassembled WGS sequence"/>
</dbReference>
<accession>A0ABW5ZI97</accession>
<evidence type="ECO:0000256" key="1">
    <source>
        <dbReference type="ARBA" id="ARBA00022729"/>
    </source>
</evidence>
<keyword evidence="2" id="KW-0449">Lipoprotein</keyword>
<protein>
    <submittedName>
        <fullName evidence="2">Lipoprotein</fullName>
    </submittedName>
</protein>
<gene>
    <name evidence="2" type="ORF">ACFS5P_10380</name>
</gene>
<comment type="caution">
    <text evidence="2">The sequence shown here is derived from an EMBL/GenBank/DDBJ whole genome shotgun (WGS) entry which is preliminary data.</text>
</comment>
<dbReference type="RefSeq" id="WP_204728844.1">
    <property type="nucleotide sequence ID" value="NZ_JAFBDK010000005.1"/>
</dbReference>
<evidence type="ECO:0000313" key="2">
    <source>
        <dbReference type="EMBL" id="MFD2912280.1"/>
    </source>
</evidence>
<dbReference type="Pfam" id="PF08139">
    <property type="entry name" value="LPAM_1"/>
    <property type="match status" value="1"/>
</dbReference>